<feature type="compositionally biased region" description="Low complexity" evidence="5">
    <location>
        <begin position="217"/>
        <end position="229"/>
    </location>
</feature>
<dbReference type="InterPro" id="IPR036860">
    <property type="entry name" value="SH2_dom_sf"/>
</dbReference>
<dbReference type="InterPro" id="IPR006020">
    <property type="entry name" value="PTB/PI_dom"/>
</dbReference>
<dbReference type="Gene3D" id="3.30.505.10">
    <property type="entry name" value="SH2 domain"/>
    <property type="match status" value="1"/>
</dbReference>
<dbReference type="SMART" id="SM00462">
    <property type="entry name" value="PTB"/>
    <property type="match status" value="1"/>
</dbReference>
<dbReference type="InterPro" id="IPR051484">
    <property type="entry name" value="Tensin_PTEN_phosphatase"/>
</dbReference>
<evidence type="ECO:0000256" key="3">
    <source>
        <dbReference type="ARBA" id="ARBA00022999"/>
    </source>
</evidence>
<gene>
    <name evidence="7" type="primary">TNS4</name>
</gene>
<reference evidence="7" key="1">
    <citation type="submission" date="2025-08" db="UniProtKB">
        <authorList>
            <consortium name="Ensembl"/>
        </authorList>
    </citation>
    <scope>IDENTIFICATION</scope>
</reference>
<comment type="similarity">
    <text evidence="2">Belongs to the PTEN phosphatase protein family.</text>
</comment>
<feature type="compositionally biased region" description="Polar residues" evidence="5">
    <location>
        <begin position="201"/>
        <end position="211"/>
    </location>
</feature>
<sequence length="704" mass="75357">MSQVIPSHVLRVGQTIRVASQEESRSLHPAGSPCCSSLTTTCSYYSAEGWLSQPIMAQTKARLHGPNSDAVFTRVASPTRGKEHQTEGTPEASPVSPTLDVSIENLNQLILEIDPTFQPLLLKPDSSKKYTAQPTSPGNAAVTEKPDPDSLEIKYIEMTPARAKSHESMQGSASPCVTPLSMSPQGSCFLLARDNCTPNGSLVFSSPSGPDSNRAAPQTQPPTGSSPQTCYRVSECVSIPQRGQKDCISYGPNTLLATSPGLESLRKALYIGRAPQRTSRVSVLSTSPGSDTSYMLGSTQSLLNDDSDAYQPAHRSAESPLSVGSFGSPCLASPGIQVDRFGDAFSPGSNSNKVNNSSSPPLQKGHASSCPPSIVNSMADIPILLVNGCLEHGETSPRMGKDFQRSVKQTIPPNSSSSSGINSLNKTSSETSLSFCSAGPSKDGEPTMKFVMDTSKYWFKPSITRDQAIQLLKEAEPGAFLMRDSTSYRGSFGLAMKVLSSPSELNSPGESSDQVRHFLIESSAKGVHLKGASEEPYFGSLSAFVYQHAMTALALPCKLAIPTRGGRRPSVALTLVLCCSLAACNVLYLNSVSVETLTGASAVQKAVSSTFELETPPTPTIVHFKVTEQGITLTDVQRKVFFRRHYPLAALSFCSMDPENRKIFGFVAKSQMDAENLCHLFAEYDTVQPASLVIDFLSKLLPEQ</sequence>
<dbReference type="Gene3D" id="2.30.29.30">
    <property type="entry name" value="Pleckstrin-homology domain (PH domain)/Phosphotyrosine-binding domain (PTB)"/>
    <property type="match status" value="1"/>
</dbReference>
<feature type="compositionally biased region" description="Polar residues" evidence="5">
    <location>
        <begin position="129"/>
        <end position="138"/>
    </location>
</feature>
<accession>A0A8C3FDZ4</accession>
<feature type="domain" description="SH2" evidence="6">
    <location>
        <begin position="458"/>
        <end position="563"/>
    </location>
</feature>
<dbReference type="InterPro" id="IPR011993">
    <property type="entry name" value="PH-like_dom_sf"/>
</dbReference>
<comment type="subcellular location">
    <subcellularLocation>
        <location evidence="1">Cell junction</location>
        <location evidence="1">Focal adhesion</location>
    </subcellularLocation>
</comment>
<dbReference type="Pfam" id="PF00017">
    <property type="entry name" value="SH2"/>
    <property type="match status" value="1"/>
</dbReference>
<dbReference type="AlphaFoldDB" id="A0A8C3FDZ4"/>
<dbReference type="SUPFAM" id="SSF50729">
    <property type="entry name" value="PH domain-like"/>
    <property type="match status" value="1"/>
</dbReference>
<proteinExistence type="inferred from homology"/>
<feature type="region of interest" description="Disordered" evidence="5">
    <location>
        <begin position="201"/>
        <end position="229"/>
    </location>
</feature>
<dbReference type="InterPro" id="IPR033929">
    <property type="entry name" value="Tensin_PTB"/>
</dbReference>
<dbReference type="GO" id="GO:0008104">
    <property type="term" value="P:intracellular protein localization"/>
    <property type="evidence" value="ECO:0007669"/>
    <property type="project" value="Ensembl"/>
</dbReference>
<dbReference type="SMART" id="SM00252">
    <property type="entry name" value="SH2"/>
    <property type="match status" value="1"/>
</dbReference>
<dbReference type="InterPro" id="IPR000980">
    <property type="entry name" value="SH2"/>
</dbReference>
<dbReference type="PANTHER" id="PTHR45734:SF6">
    <property type="entry name" value="TENSIN-4"/>
    <property type="match status" value="1"/>
</dbReference>
<dbReference type="Ensembl" id="ENSCPBT00000008526.1">
    <property type="protein sequence ID" value="ENSCPBP00000007074.1"/>
    <property type="gene ID" value="ENSCPBG00000005006.1"/>
</dbReference>
<feature type="compositionally biased region" description="Polar residues" evidence="5">
    <location>
        <begin position="277"/>
        <end position="304"/>
    </location>
</feature>
<organism evidence="7 8">
    <name type="scientific">Chrysemys picta bellii</name>
    <name type="common">Western painted turtle</name>
    <name type="synonym">Emys bellii</name>
    <dbReference type="NCBI Taxonomy" id="8478"/>
    <lineage>
        <taxon>Eukaryota</taxon>
        <taxon>Metazoa</taxon>
        <taxon>Chordata</taxon>
        <taxon>Craniata</taxon>
        <taxon>Vertebrata</taxon>
        <taxon>Euteleostomi</taxon>
        <taxon>Archelosauria</taxon>
        <taxon>Testudinata</taxon>
        <taxon>Testudines</taxon>
        <taxon>Cryptodira</taxon>
        <taxon>Durocryptodira</taxon>
        <taxon>Testudinoidea</taxon>
        <taxon>Emydidae</taxon>
        <taxon>Chrysemys</taxon>
    </lineage>
</organism>
<name>A0A8C3FDZ4_CHRPI</name>
<evidence type="ECO:0000313" key="8">
    <source>
        <dbReference type="Proteomes" id="UP000694380"/>
    </source>
</evidence>
<feature type="region of interest" description="Disordered" evidence="5">
    <location>
        <begin position="77"/>
        <end position="98"/>
    </location>
</feature>
<dbReference type="PROSITE" id="PS50001">
    <property type="entry name" value="SH2"/>
    <property type="match status" value="1"/>
</dbReference>
<feature type="region of interest" description="Disordered" evidence="5">
    <location>
        <begin position="341"/>
        <end position="371"/>
    </location>
</feature>
<keyword evidence="3 4" id="KW-0727">SH2 domain</keyword>
<dbReference type="SUPFAM" id="SSF55550">
    <property type="entry name" value="SH2 domain"/>
    <property type="match status" value="1"/>
</dbReference>
<feature type="compositionally biased region" description="Low complexity" evidence="5">
    <location>
        <begin position="346"/>
        <end position="361"/>
    </location>
</feature>
<reference evidence="7" key="2">
    <citation type="submission" date="2025-09" db="UniProtKB">
        <authorList>
            <consortium name="Ensembl"/>
        </authorList>
    </citation>
    <scope>IDENTIFICATION</scope>
</reference>
<protein>
    <submittedName>
        <fullName evidence="7">Tensin 4</fullName>
    </submittedName>
</protein>
<keyword evidence="8" id="KW-1185">Reference proteome</keyword>
<dbReference type="GO" id="GO:0005925">
    <property type="term" value="C:focal adhesion"/>
    <property type="evidence" value="ECO:0007669"/>
    <property type="project" value="UniProtKB-SubCell"/>
</dbReference>
<dbReference type="Proteomes" id="UP000694380">
    <property type="component" value="Unplaced"/>
</dbReference>
<evidence type="ECO:0000259" key="6">
    <source>
        <dbReference type="PROSITE" id="PS50001"/>
    </source>
</evidence>
<evidence type="ECO:0000256" key="1">
    <source>
        <dbReference type="ARBA" id="ARBA00004246"/>
    </source>
</evidence>
<dbReference type="PANTHER" id="PTHR45734">
    <property type="entry name" value="TENSIN"/>
    <property type="match status" value="1"/>
</dbReference>
<dbReference type="GeneTree" id="ENSGT00940000160142"/>
<dbReference type="CDD" id="cd01213">
    <property type="entry name" value="PTB_tensin"/>
    <property type="match status" value="1"/>
</dbReference>
<dbReference type="InterPro" id="IPR013625">
    <property type="entry name" value="PTB"/>
</dbReference>
<dbReference type="GO" id="GO:0005829">
    <property type="term" value="C:cytosol"/>
    <property type="evidence" value="ECO:0007669"/>
    <property type="project" value="Ensembl"/>
</dbReference>
<evidence type="ECO:0000256" key="4">
    <source>
        <dbReference type="PROSITE-ProRule" id="PRU00191"/>
    </source>
</evidence>
<evidence type="ECO:0000256" key="5">
    <source>
        <dbReference type="SAM" id="MobiDB-lite"/>
    </source>
</evidence>
<evidence type="ECO:0000313" key="7">
    <source>
        <dbReference type="Ensembl" id="ENSCPBP00000007074.1"/>
    </source>
</evidence>
<feature type="region of interest" description="Disordered" evidence="5">
    <location>
        <begin position="277"/>
        <end position="324"/>
    </location>
</feature>
<feature type="region of interest" description="Disordered" evidence="5">
    <location>
        <begin position="127"/>
        <end position="149"/>
    </location>
</feature>
<dbReference type="Pfam" id="PF08416">
    <property type="entry name" value="PTB"/>
    <property type="match status" value="1"/>
</dbReference>
<evidence type="ECO:0000256" key="2">
    <source>
        <dbReference type="ARBA" id="ARBA00007881"/>
    </source>
</evidence>